<dbReference type="WBParaSite" id="L893_g31546.t1">
    <property type="protein sequence ID" value="L893_g31546.t1"/>
    <property type="gene ID" value="L893_g31546"/>
</dbReference>
<evidence type="ECO:0000256" key="1">
    <source>
        <dbReference type="SAM" id="MobiDB-lite"/>
    </source>
</evidence>
<protein>
    <submittedName>
        <fullName evidence="3">SCP domain-containing protein</fullName>
    </submittedName>
</protein>
<organism evidence="2 3">
    <name type="scientific">Steinernema glaseri</name>
    <dbReference type="NCBI Taxonomy" id="37863"/>
    <lineage>
        <taxon>Eukaryota</taxon>
        <taxon>Metazoa</taxon>
        <taxon>Ecdysozoa</taxon>
        <taxon>Nematoda</taxon>
        <taxon>Chromadorea</taxon>
        <taxon>Rhabditida</taxon>
        <taxon>Tylenchina</taxon>
        <taxon>Panagrolaimomorpha</taxon>
        <taxon>Strongyloidoidea</taxon>
        <taxon>Steinernematidae</taxon>
        <taxon>Steinernema</taxon>
    </lineage>
</organism>
<evidence type="ECO:0000313" key="2">
    <source>
        <dbReference type="Proteomes" id="UP000095287"/>
    </source>
</evidence>
<dbReference type="AlphaFoldDB" id="A0A1I7ZZQ5"/>
<accession>A0A1I7ZZQ5</accession>
<feature type="region of interest" description="Disordered" evidence="1">
    <location>
        <begin position="84"/>
        <end position="105"/>
    </location>
</feature>
<name>A0A1I7ZZQ5_9BILA</name>
<reference evidence="3" key="1">
    <citation type="submission" date="2016-11" db="UniProtKB">
        <authorList>
            <consortium name="WormBaseParasite"/>
        </authorList>
    </citation>
    <scope>IDENTIFICATION</scope>
</reference>
<proteinExistence type="predicted"/>
<keyword evidence="2" id="KW-1185">Reference proteome</keyword>
<sequence>HIPVDFEQIDSMIDEWKKGKGRRVCGEKYCSFAFEAKEDWKKLVEKYGPPGSEYGRDCTKVAHSSNTAFLKLAGGTDEWVHLSVRRDSEDSSSEDSSSDDSSNMD</sequence>
<evidence type="ECO:0000313" key="3">
    <source>
        <dbReference type="WBParaSite" id="L893_g31546.t1"/>
    </source>
</evidence>
<dbReference type="Proteomes" id="UP000095287">
    <property type="component" value="Unplaced"/>
</dbReference>